<dbReference type="EMBL" id="AMQN01005528">
    <property type="status" value="NOT_ANNOTATED_CDS"/>
    <property type="molecule type" value="Genomic_DNA"/>
</dbReference>
<dbReference type="SMART" id="SM00355">
    <property type="entry name" value="ZnF_C2H2"/>
    <property type="match status" value="5"/>
</dbReference>
<dbReference type="HOGENOM" id="CLU_1499932_0_0_1"/>
<evidence type="ECO:0000256" key="2">
    <source>
        <dbReference type="ARBA" id="ARBA00022737"/>
    </source>
</evidence>
<proteinExistence type="predicted"/>
<dbReference type="GO" id="GO:0005634">
    <property type="term" value="C:nucleus"/>
    <property type="evidence" value="ECO:0007669"/>
    <property type="project" value="TreeGrafter"/>
</dbReference>
<evidence type="ECO:0000313" key="7">
    <source>
        <dbReference type="EMBL" id="ELU12057.1"/>
    </source>
</evidence>
<feature type="domain" description="C2H2-type" evidence="6">
    <location>
        <begin position="1"/>
        <end position="28"/>
    </location>
</feature>
<dbReference type="Pfam" id="PF00096">
    <property type="entry name" value="zf-C2H2"/>
    <property type="match status" value="2"/>
</dbReference>
<protein>
    <recommendedName>
        <fullName evidence="6">C2H2-type domain-containing protein</fullName>
    </recommendedName>
</protein>
<evidence type="ECO:0000256" key="3">
    <source>
        <dbReference type="ARBA" id="ARBA00022771"/>
    </source>
</evidence>
<dbReference type="STRING" id="283909.R7V0M6"/>
<dbReference type="InterPro" id="IPR036236">
    <property type="entry name" value="Znf_C2H2_sf"/>
</dbReference>
<dbReference type="SUPFAM" id="SSF57667">
    <property type="entry name" value="beta-beta-alpha zinc fingers"/>
    <property type="match status" value="3"/>
</dbReference>
<dbReference type="EMBL" id="KB296213">
    <property type="protein sequence ID" value="ELU12057.1"/>
    <property type="molecule type" value="Genomic_DNA"/>
</dbReference>
<dbReference type="GO" id="GO:0008270">
    <property type="term" value="F:zinc ion binding"/>
    <property type="evidence" value="ECO:0007669"/>
    <property type="project" value="UniProtKB-KW"/>
</dbReference>
<dbReference type="PANTHER" id="PTHR24379">
    <property type="entry name" value="KRAB AND ZINC FINGER DOMAIN-CONTAINING"/>
    <property type="match status" value="1"/>
</dbReference>
<dbReference type="OMA" id="PPLINTM"/>
<feature type="domain" description="C2H2-type" evidence="6">
    <location>
        <begin position="132"/>
        <end position="161"/>
    </location>
</feature>
<evidence type="ECO:0000256" key="4">
    <source>
        <dbReference type="ARBA" id="ARBA00022833"/>
    </source>
</evidence>
<dbReference type="PROSITE" id="PS00028">
    <property type="entry name" value="ZINC_FINGER_C2H2_1"/>
    <property type="match status" value="3"/>
</dbReference>
<evidence type="ECO:0000256" key="1">
    <source>
        <dbReference type="ARBA" id="ARBA00022723"/>
    </source>
</evidence>
<dbReference type="Proteomes" id="UP000014760">
    <property type="component" value="Unassembled WGS sequence"/>
</dbReference>
<gene>
    <name evidence="7" type="ORF">CAPTEDRAFT_75946</name>
</gene>
<reference evidence="9" key="1">
    <citation type="submission" date="2012-12" db="EMBL/GenBank/DDBJ databases">
        <authorList>
            <person name="Hellsten U."/>
            <person name="Grimwood J."/>
            <person name="Chapman J.A."/>
            <person name="Shapiro H."/>
            <person name="Aerts A."/>
            <person name="Otillar R.P."/>
            <person name="Terry A.Y."/>
            <person name="Boore J.L."/>
            <person name="Simakov O."/>
            <person name="Marletaz F."/>
            <person name="Cho S.-J."/>
            <person name="Edsinger-Gonzales E."/>
            <person name="Havlak P."/>
            <person name="Kuo D.-H."/>
            <person name="Larsson T."/>
            <person name="Lv J."/>
            <person name="Arendt D."/>
            <person name="Savage R."/>
            <person name="Osoegawa K."/>
            <person name="de Jong P."/>
            <person name="Lindberg D.R."/>
            <person name="Seaver E.C."/>
            <person name="Weisblat D.A."/>
            <person name="Putnam N.H."/>
            <person name="Grigoriev I.V."/>
            <person name="Rokhsar D.S."/>
        </authorList>
    </citation>
    <scope>NUCLEOTIDE SEQUENCE</scope>
    <source>
        <strain evidence="9">I ESC-2004</strain>
    </source>
</reference>
<keyword evidence="2" id="KW-0677">Repeat</keyword>
<dbReference type="GO" id="GO:0000977">
    <property type="term" value="F:RNA polymerase II transcription regulatory region sequence-specific DNA binding"/>
    <property type="evidence" value="ECO:0007669"/>
    <property type="project" value="TreeGrafter"/>
</dbReference>
<evidence type="ECO:0000313" key="8">
    <source>
        <dbReference type="EnsemblMetazoa" id="CapteP75946"/>
    </source>
</evidence>
<organism evidence="7">
    <name type="scientific">Capitella teleta</name>
    <name type="common">Polychaete worm</name>
    <dbReference type="NCBI Taxonomy" id="283909"/>
    <lineage>
        <taxon>Eukaryota</taxon>
        <taxon>Metazoa</taxon>
        <taxon>Spiralia</taxon>
        <taxon>Lophotrochozoa</taxon>
        <taxon>Annelida</taxon>
        <taxon>Polychaeta</taxon>
        <taxon>Sedentaria</taxon>
        <taxon>Scolecida</taxon>
        <taxon>Capitellidae</taxon>
        <taxon>Capitella</taxon>
    </lineage>
</organism>
<evidence type="ECO:0000259" key="6">
    <source>
        <dbReference type="PROSITE" id="PS50157"/>
    </source>
</evidence>
<evidence type="ECO:0000256" key="5">
    <source>
        <dbReference type="PROSITE-ProRule" id="PRU00042"/>
    </source>
</evidence>
<keyword evidence="1" id="KW-0479">Metal-binding</keyword>
<feature type="domain" description="C2H2-type" evidence="6">
    <location>
        <begin position="77"/>
        <end position="105"/>
    </location>
</feature>
<dbReference type="PANTHER" id="PTHR24379:SF127">
    <property type="entry name" value="BLOODY FINGERS-RELATED"/>
    <property type="match status" value="1"/>
</dbReference>
<dbReference type="Gene3D" id="3.30.160.60">
    <property type="entry name" value="Classic Zinc Finger"/>
    <property type="match status" value="3"/>
</dbReference>
<feature type="domain" description="C2H2-type" evidence="6">
    <location>
        <begin position="105"/>
        <end position="133"/>
    </location>
</feature>
<dbReference type="InterPro" id="IPR013087">
    <property type="entry name" value="Znf_C2H2_type"/>
</dbReference>
<name>R7V0M6_CAPTE</name>
<keyword evidence="4" id="KW-0862">Zinc</keyword>
<keyword evidence="3 5" id="KW-0863">Zinc-finger</keyword>
<dbReference type="OrthoDB" id="6155529at2759"/>
<feature type="non-terminal residue" evidence="7">
    <location>
        <position position="1"/>
    </location>
</feature>
<accession>R7V0M6</accession>
<reference evidence="7 9" key="2">
    <citation type="journal article" date="2013" name="Nature">
        <title>Insights into bilaterian evolution from three spiralian genomes.</title>
        <authorList>
            <person name="Simakov O."/>
            <person name="Marletaz F."/>
            <person name="Cho S.J."/>
            <person name="Edsinger-Gonzales E."/>
            <person name="Havlak P."/>
            <person name="Hellsten U."/>
            <person name="Kuo D.H."/>
            <person name="Larsson T."/>
            <person name="Lv J."/>
            <person name="Arendt D."/>
            <person name="Savage R."/>
            <person name="Osoegawa K."/>
            <person name="de Jong P."/>
            <person name="Grimwood J."/>
            <person name="Chapman J.A."/>
            <person name="Shapiro H."/>
            <person name="Aerts A."/>
            <person name="Otillar R.P."/>
            <person name="Terry A.Y."/>
            <person name="Boore J.L."/>
            <person name="Grigoriev I.V."/>
            <person name="Lindberg D.R."/>
            <person name="Seaver E.C."/>
            <person name="Weisblat D.A."/>
            <person name="Putnam N.H."/>
            <person name="Rokhsar D.S."/>
        </authorList>
    </citation>
    <scope>NUCLEOTIDE SEQUENCE</scope>
    <source>
        <strain evidence="7 9">I ESC-2004</strain>
    </source>
</reference>
<dbReference type="GO" id="GO:0000981">
    <property type="term" value="F:DNA-binding transcription factor activity, RNA polymerase II-specific"/>
    <property type="evidence" value="ECO:0007669"/>
    <property type="project" value="TreeGrafter"/>
</dbReference>
<dbReference type="EnsemblMetazoa" id="CapteT75946">
    <property type="protein sequence ID" value="CapteP75946"/>
    <property type="gene ID" value="CapteG75946"/>
</dbReference>
<dbReference type="PROSITE" id="PS50157">
    <property type="entry name" value="ZINC_FINGER_C2H2_2"/>
    <property type="match status" value="4"/>
</dbReference>
<evidence type="ECO:0000313" key="9">
    <source>
        <dbReference type="Proteomes" id="UP000014760"/>
    </source>
</evidence>
<keyword evidence="9" id="KW-1185">Reference proteome</keyword>
<reference evidence="8" key="3">
    <citation type="submission" date="2015-06" db="UniProtKB">
        <authorList>
            <consortium name="EnsemblMetazoa"/>
        </authorList>
    </citation>
    <scope>IDENTIFICATION</scope>
</reference>
<dbReference type="AlphaFoldDB" id="R7V0M6"/>
<feature type="non-terminal residue" evidence="7">
    <location>
        <position position="180"/>
    </location>
</feature>
<sequence length="180" mass="20927">SCDLCQMTFTRTSLVMDHKFRIHGNRKLFSCPECVYRADLYRHLMKHIKRKHPSIKKFNLDVNTSPLREDETPNPGLKCPECKKTAKSRSGLFNHKRMLHGAKDVKCTDCEAAFSNEPQRKFHSERTHRGKFNCSFTGCSKTFRDRWNLETHMKSHIGKKDCICSLCDYSCVQLSSLKAH</sequence>